<protein>
    <submittedName>
        <fullName evidence="3">Casein kinase I isoform gamma-1</fullName>
    </submittedName>
</protein>
<accession>A0A6A4W3U8</accession>
<organism evidence="3 4">
    <name type="scientific">Amphibalanus amphitrite</name>
    <name type="common">Striped barnacle</name>
    <name type="synonym">Balanus amphitrite</name>
    <dbReference type="NCBI Taxonomy" id="1232801"/>
    <lineage>
        <taxon>Eukaryota</taxon>
        <taxon>Metazoa</taxon>
        <taxon>Ecdysozoa</taxon>
        <taxon>Arthropoda</taxon>
        <taxon>Crustacea</taxon>
        <taxon>Multicrustacea</taxon>
        <taxon>Cirripedia</taxon>
        <taxon>Thoracica</taxon>
        <taxon>Thoracicalcarea</taxon>
        <taxon>Balanomorpha</taxon>
        <taxon>Balanoidea</taxon>
        <taxon>Balanidae</taxon>
        <taxon>Amphibalaninae</taxon>
        <taxon>Amphibalanus</taxon>
    </lineage>
</organism>
<keyword evidence="4" id="KW-1185">Reference proteome</keyword>
<dbReference type="AlphaFoldDB" id="A0A6A4W3U8"/>
<dbReference type="EMBL" id="VIIS01001107">
    <property type="protein sequence ID" value="KAF0301956.1"/>
    <property type="molecule type" value="Genomic_DNA"/>
</dbReference>
<evidence type="ECO:0000313" key="3">
    <source>
        <dbReference type="EMBL" id="KAF0301956.1"/>
    </source>
</evidence>
<name>A0A6A4W3U8_AMPAM</name>
<comment type="caution">
    <text evidence="3">The sequence shown here is derived from an EMBL/GenBank/DDBJ whole genome shotgun (WGS) entry which is preliminary data.</text>
</comment>
<evidence type="ECO:0000256" key="1">
    <source>
        <dbReference type="PROSITE-ProRule" id="PRU10141"/>
    </source>
</evidence>
<dbReference type="GO" id="GO:0005524">
    <property type="term" value="F:ATP binding"/>
    <property type="evidence" value="ECO:0007669"/>
    <property type="project" value="UniProtKB-UniRule"/>
</dbReference>
<feature type="binding site" evidence="1">
    <location>
        <position position="127"/>
    </location>
    <ligand>
        <name>ATP</name>
        <dbReference type="ChEBI" id="CHEBI:30616"/>
    </ligand>
</feature>
<dbReference type="Proteomes" id="UP000440578">
    <property type="component" value="Unassembled WGS sequence"/>
</dbReference>
<sequence length="131" mass="13382">MSGYEYSRARDAAAAAAAPAPAANTSHFGIAASRYFGGGPGAAPRAMQKTGKEKTPAAEEGVRRAARLPSSSRATVQSTGSRQSSSSSGGVLMVGSNFRVGKKIGCGNFGELRLGKNMYNGEHVAIKLGCD</sequence>
<evidence type="ECO:0000256" key="2">
    <source>
        <dbReference type="SAM" id="MobiDB-lite"/>
    </source>
</evidence>
<evidence type="ECO:0000313" key="4">
    <source>
        <dbReference type="Proteomes" id="UP000440578"/>
    </source>
</evidence>
<proteinExistence type="predicted"/>
<keyword evidence="1" id="KW-0067">ATP-binding</keyword>
<dbReference type="InterPro" id="IPR017441">
    <property type="entry name" value="Protein_kinase_ATP_BS"/>
</dbReference>
<keyword evidence="3" id="KW-0418">Kinase</keyword>
<reference evidence="3 4" key="1">
    <citation type="submission" date="2019-07" db="EMBL/GenBank/DDBJ databases">
        <title>Draft genome assembly of a fouling barnacle, Amphibalanus amphitrite (Darwin, 1854): The first reference genome for Thecostraca.</title>
        <authorList>
            <person name="Kim W."/>
        </authorList>
    </citation>
    <scope>NUCLEOTIDE SEQUENCE [LARGE SCALE GENOMIC DNA]</scope>
    <source>
        <strain evidence="3">SNU_AA5</strain>
        <tissue evidence="3">Soma without cirri and trophi</tissue>
    </source>
</reference>
<gene>
    <name evidence="3" type="primary">CSNK1G1_1</name>
    <name evidence="3" type="ORF">FJT64_025887</name>
</gene>
<feature type="compositionally biased region" description="Low complexity" evidence="2">
    <location>
        <begin position="67"/>
        <end position="91"/>
    </location>
</feature>
<keyword evidence="1" id="KW-0547">Nucleotide-binding</keyword>
<dbReference type="Gene3D" id="3.30.200.20">
    <property type="entry name" value="Phosphorylase Kinase, domain 1"/>
    <property type="match status" value="1"/>
</dbReference>
<dbReference type="PROSITE" id="PS00107">
    <property type="entry name" value="PROTEIN_KINASE_ATP"/>
    <property type="match status" value="1"/>
</dbReference>
<dbReference type="GO" id="GO:0016301">
    <property type="term" value="F:kinase activity"/>
    <property type="evidence" value="ECO:0007669"/>
    <property type="project" value="UniProtKB-KW"/>
</dbReference>
<keyword evidence="3" id="KW-0808">Transferase</keyword>
<dbReference type="SUPFAM" id="SSF56112">
    <property type="entry name" value="Protein kinase-like (PK-like)"/>
    <property type="match status" value="1"/>
</dbReference>
<feature type="compositionally biased region" description="Basic and acidic residues" evidence="2">
    <location>
        <begin position="50"/>
        <end position="63"/>
    </location>
</feature>
<dbReference type="InterPro" id="IPR011009">
    <property type="entry name" value="Kinase-like_dom_sf"/>
</dbReference>
<feature type="region of interest" description="Disordered" evidence="2">
    <location>
        <begin position="41"/>
        <end position="91"/>
    </location>
</feature>